<name>A0AAW0M1N7_QUESU</name>
<feature type="domain" description="NB-ARC" evidence="3">
    <location>
        <begin position="114"/>
        <end position="227"/>
    </location>
</feature>
<dbReference type="PANTHER" id="PTHR33463">
    <property type="entry name" value="NB-ARC DOMAIN-CONTAINING PROTEIN-RELATED"/>
    <property type="match status" value="1"/>
</dbReference>
<reference evidence="4" key="3">
    <citation type="submission" date="2023-07" db="EMBL/GenBank/DDBJ databases">
        <title>An improved reference 1 genome and first organelle genomes of Quercus suber.</title>
        <authorList>
            <consortium name="Genosuber Consortium"/>
            <person name="Usie A."/>
            <person name="Serra O."/>
            <person name="Barros P."/>
        </authorList>
    </citation>
    <scope>NUCLEOTIDE SEQUENCE</scope>
    <source>
        <strain evidence="4">HL8</strain>
        <tissue evidence="4">Leaves</tissue>
    </source>
</reference>
<dbReference type="SUPFAM" id="SSF52540">
    <property type="entry name" value="P-loop containing nucleoside triphosphate hydrolases"/>
    <property type="match status" value="1"/>
</dbReference>
<keyword evidence="2" id="KW-0611">Plant defense</keyword>
<dbReference type="Gene3D" id="3.40.50.300">
    <property type="entry name" value="P-loop containing nucleotide triphosphate hydrolases"/>
    <property type="match status" value="1"/>
</dbReference>
<reference evidence="4" key="1">
    <citation type="submission" date="2017-12" db="EMBL/GenBank/DDBJ databases">
        <authorList>
            <person name="Barbosa P."/>
            <person name="Usie A."/>
            <person name="Ramos A.M."/>
        </authorList>
    </citation>
    <scope>NUCLEOTIDE SEQUENCE</scope>
    <source>
        <strain evidence="4">HL8</strain>
        <tissue evidence="4">Leaves</tissue>
    </source>
</reference>
<dbReference type="InterPro" id="IPR027417">
    <property type="entry name" value="P-loop_NTPase"/>
</dbReference>
<protein>
    <submittedName>
        <fullName evidence="4">Disease resistance protein</fullName>
    </submittedName>
</protein>
<dbReference type="PANTHER" id="PTHR33463:SF202">
    <property type="entry name" value="NB-ARC DOMAIN-CONTAINING PROTEIN"/>
    <property type="match status" value="1"/>
</dbReference>
<dbReference type="GO" id="GO:0043531">
    <property type="term" value="F:ADP binding"/>
    <property type="evidence" value="ECO:0007669"/>
    <property type="project" value="InterPro"/>
</dbReference>
<organism evidence="4">
    <name type="scientific">Quercus suber</name>
    <name type="common">Cork oak</name>
    <dbReference type="NCBI Taxonomy" id="58331"/>
    <lineage>
        <taxon>Eukaryota</taxon>
        <taxon>Viridiplantae</taxon>
        <taxon>Streptophyta</taxon>
        <taxon>Embryophyta</taxon>
        <taxon>Tracheophyta</taxon>
        <taxon>Spermatophyta</taxon>
        <taxon>Magnoliopsida</taxon>
        <taxon>eudicotyledons</taxon>
        <taxon>Gunneridae</taxon>
        <taxon>Pentapetalae</taxon>
        <taxon>rosids</taxon>
        <taxon>fabids</taxon>
        <taxon>Fagales</taxon>
        <taxon>Fagaceae</taxon>
        <taxon>Quercus</taxon>
    </lineage>
</organism>
<gene>
    <name evidence="4" type="ORF">CFP56_020445</name>
</gene>
<dbReference type="Pfam" id="PF00931">
    <property type="entry name" value="NB-ARC"/>
    <property type="match status" value="1"/>
</dbReference>
<reference evidence="4" key="2">
    <citation type="journal article" date="2018" name="Sci. Data">
        <title>The draft genome sequence of cork oak.</title>
        <authorList>
            <person name="Ramos A.M."/>
            <person name="Usie A."/>
            <person name="Barbosa P."/>
            <person name="Barros P.M."/>
            <person name="Capote T."/>
            <person name="Chaves I."/>
            <person name="Simoes F."/>
            <person name="Abreu I."/>
            <person name="Carrasquinho I."/>
            <person name="Faro C."/>
            <person name="Guimaraes J.B."/>
            <person name="Mendonca D."/>
            <person name="Nobrega F."/>
            <person name="Rodrigues L."/>
            <person name="Saibo N.J.M."/>
            <person name="Varela M.C."/>
            <person name="Egas C."/>
            <person name="Matos J."/>
            <person name="Miguel C.M."/>
            <person name="Oliveira M.M."/>
            <person name="Ricardo C.P."/>
            <person name="Goncalves S."/>
        </authorList>
    </citation>
    <scope>NUCLEOTIDE SEQUENCE [LARGE SCALE GENOMIC DNA]</scope>
    <source>
        <strain evidence="4">HL8</strain>
    </source>
</reference>
<dbReference type="Gene3D" id="3.80.10.10">
    <property type="entry name" value="Ribonuclease Inhibitor"/>
    <property type="match status" value="1"/>
</dbReference>
<accession>A0AAW0M1N7</accession>
<dbReference type="PRINTS" id="PR00364">
    <property type="entry name" value="DISEASERSIST"/>
</dbReference>
<evidence type="ECO:0000259" key="3">
    <source>
        <dbReference type="Pfam" id="PF00931"/>
    </source>
</evidence>
<sequence length="421" mass="48142">MDTLLDRSKEVKDDKKVIEKEGNKIRGQVIKWNDNVKKLQPRVNQILEKMVNNNKNSSQCFLDCNKRYRKSKEVEEILQEIKRLLEARCFNSGMIYPIRVPRVVEHIPGPSIQGGIGKTILVKNLNNELKTTSMKPFSIVIWATVSKNFDIKNVQIQITERLNMEVKMEESVQRTASQLYQRLEKQEKFLLILDDVWEKIYLYTLGVPRPEDHKEAWQLFSQNARNVTHLEEIRPFAEAIVRECCRLAVAIITVVAAMRKKTKVKLWKQDFSIQISELVQYWLAEGLIDGLNYEDSIEGIVVIEKLKDSCLWEDGAHERTVKMHDIVRDVARWIASSSKDGCSCRNLEEISSLGMLSNLQKLDLSASFAGLKSLIFSRCPINLGQGGGCAAPGDLLPNLEELRLYNMLDLKSISELAGHLG</sequence>
<dbReference type="EMBL" id="PKMF04000031">
    <property type="protein sequence ID" value="KAK7856994.1"/>
    <property type="molecule type" value="Genomic_DNA"/>
</dbReference>
<comment type="caution">
    <text evidence="4">The sequence shown here is derived from an EMBL/GenBank/DDBJ whole genome shotgun (WGS) entry which is preliminary data.</text>
</comment>
<evidence type="ECO:0000256" key="1">
    <source>
        <dbReference type="ARBA" id="ARBA00008894"/>
    </source>
</evidence>
<dbReference type="SUPFAM" id="SSF52058">
    <property type="entry name" value="L domain-like"/>
    <property type="match status" value="1"/>
</dbReference>
<evidence type="ECO:0000256" key="2">
    <source>
        <dbReference type="ARBA" id="ARBA00022821"/>
    </source>
</evidence>
<dbReference type="InterPro" id="IPR050905">
    <property type="entry name" value="Plant_NBS-LRR"/>
</dbReference>
<proteinExistence type="inferred from homology"/>
<dbReference type="InterPro" id="IPR032675">
    <property type="entry name" value="LRR_dom_sf"/>
</dbReference>
<dbReference type="InterPro" id="IPR002182">
    <property type="entry name" value="NB-ARC"/>
</dbReference>
<evidence type="ECO:0000313" key="4">
    <source>
        <dbReference type="EMBL" id="KAK7856994.1"/>
    </source>
</evidence>
<comment type="similarity">
    <text evidence="1">Belongs to the disease resistance NB-LRR family.</text>
</comment>
<dbReference type="AlphaFoldDB" id="A0AAW0M1N7"/>